<organism evidence="3 4">
    <name type="scientific">Penaeus vannamei</name>
    <name type="common">Whiteleg shrimp</name>
    <name type="synonym">Litopenaeus vannamei</name>
    <dbReference type="NCBI Taxonomy" id="6689"/>
    <lineage>
        <taxon>Eukaryota</taxon>
        <taxon>Metazoa</taxon>
        <taxon>Ecdysozoa</taxon>
        <taxon>Arthropoda</taxon>
        <taxon>Crustacea</taxon>
        <taxon>Multicrustacea</taxon>
        <taxon>Malacostraca</taxon>
        <taxon>Eumalacostraca</taxon>
        <taxon>Eucarida</taxon>
        <taxon>Decapoda</taxon>
        <taxon>Dendrobranchiata</taxon>
        <taxon>Penaeoidea</taxon>
        <taxon>Penaeidae</taxon>
        <taxon>Penaeus</taxon>
    </lineage>
</organism>
<dbReference type="Gene3D" id="2.40.160.110">
    <property type="match status" value="1"/>
</dbReference>
<sequence>MVAARAALVYLSVVALVGAATLTTHRPSGTTTPHAHESNNAHQSHEAPKNHSHSSSTEKSTEQALRDDEDETGNKTAPNTVEAAAPSFELQAVKRAGEAKSDRGSEETGDRDSEETGDRDSEETGDRDSEGKSDRNNGARYEEEGDLYTDVVNGSDDLEELPIPMAQSASKLALRKRRLKRLGPQQHPSTAHAHVPPGHGTPASSPQGKGFTRPDGTYVVNDEDGYCVLAYFKAEVTIYYADVKGDYQDAVPCRIPGSLRPRRRSKLVSPEDDSEVSGTCDRIGKVSEVVVGWKTFVLGLRFGLDEITDSCMSRFSLTYDLSDPEFRLSRPGGGEVTVMSKDNRKYWQTNNARSFRCLLLHDVPLTDSFNNSATLHFDEVASRPSPAATGLERPSTASTACTRRNGAGDPWCLRSPPPPSHHRFLRHLQVLQGQEVNYDTME</sequence>
<feature type="region of interest" description="Disordered" evidence="1">
    <location>
        <begin position="182"/>
        <end position="214"/>
    </location>
</feature>
<dbReference type="AlphaFoldDB" id="A0A3R7P767"/>
<reference evidence="3 4" key="2">
    <citation type="submission" date="2019-01" db="EMBL/GenBank/DDBJ databases">
        <title>The decoding of complex shrimp genome reveals the adaptation for benthos swimmer, frequently molting mechanism and breeding impact on genome.</title>
        <authorList>
            <person name="Sun Y."/>
            <person name="Gao Y."/>
            <person name="Yu Y."/>
        </authorList>
    </citation>
    <scope>NUCLEOTIDE SEQUENCE [LARGE SCALE GENOMIC DNA]</scope>
    <source>
        <tissue evidence="3">Muscle</tissue>
    </source>
</reference>
<feature type="compositionally biased region" description="Basic and acidic residues" evidence="1">
    <location>
        <begin position="34"/>
        <end position="49"/>
    </location>
</feature>
<feature type="signal peptide" evidence="2">
    <location>
        <begin position="1"/>
        <end position="19"/>
    </location>
</feature>
<keyword evidence="4" id="KW-1185">Reference proteome</keyword>
<gene>
    <name evidence="3" type="ORF">C7M84_003971</name>
</gene>
<accession>A0A3R7P767</accession>
<feature type="compositionally biased region" description="Basic and acidic residues" evidence="1">
    <location>
        <begin position="95"/>
        <end position="142"/>
    </location>
</feature>
<evidence type="ECO:0000313" key="3">
    <source>
        <dbReference type="EMBL" id="ROT77356.1"/>
    </source>
</evidence>
<dbReference type="Proteomes" id="UP000283509">
    <property type="component" value="Unassembled WGS sequence"/>
</dbReference>
<reference evidence="3 4" key="1">
    <citation type="submission" date="2018-04" db="EMBL/GenBank/DDBJ databases">
        <authorList>
            <person name="Zhang X."/>
            <person name="Yuan J."/>
            <person name="Li F."/>
            <person name="Xiang J."/>
        </authorList>
    </citation>
    <scope>NUCLEOTIDE SEQUENCE [LARGE SCALE GENOMIC DNA]</scope>
    <source>
        <tissue evidence="3">Muscle</tissue>
    </source>
</reference>
<evidence type="ECO:0000256" key="2">
    <source>
        <dbReference type="SAM" id="SignalP"/>
    </source>
</evidence>
<name>A0A3R7P767_PENVA</name>
<protein>
    <submittedName>
        <fullName evidence="3">Uncharacterized protein</fullName>
    </submittedName>
</protein>
<comment type="caution">
    <text evidence="3">The sequence shown here is derived from an EMBL/GenBank/DDBJ whole genome shotgun (WGS) entry which is preliminary data.</text>
</comment>
<feature type="region of interest" description="Disordered" evidence="1">
    <location>
        <begin position="25"/>
        <end position="148"/>
    </location>
</feature>
<evidence type="ECO:0000256" key="1">
    <source>
        <dbReference type="SAM" id="MobiDB-lite"/>
    </source>
</evidence>
<evidence type="ECO:0000313" key="4">
    <source>
        <dbReference type="Proteomes" id="UP000283509"/>
    </source>
</evidence>
<dbReference type="EMBL" id="QCYY01001532">
    <property type="protein sequence ID" value="ROT77356.1"/>
    <property type="molecule type" value="Genomic_DNA"/>
</dbReference>
<proteinExistence type="predicted"/>
<keyword evidence="2" id="KW-0732">Signal</keyword>
<feature type="chain" id="PRO_5018654340" evidence="2">
    <location>
        <begin position="20"/>
        <end position="442"/>
    </location>
</feature>
<feature type="region of interest" description="Disordered" evidence="1">
    <location>
        <begin position="383"/>
        <end position="402"/>
    </location>
</feature>